<dbReference type="NCBIfam" id="TIGR01764">
    <property type="entry name" value="excise"/>
    <property type="match status" value="1"/>
</dbReference>
<dbReference type="EMBL" id="CAAHFH010000001">
    <property type="protein sequence ID" value="VGO19131.1"/>
    <property type="molecule type" value="Genomic_DNA"/>
</dbReference>
<dbReference type="RefSeq" id="WP_222846192.1">
    <property type="nucleotide sequence ID" value="NZ_CAAHFH010000001.1"/>
</dbReference>
<dbReference type="AlphaFoldDB" id="A0A6C2UI85"/>
<dbReference type="InterPro" id="IPR009061">
    <property type="entry name" value="DNA-bd_dom_put_sf"/>
</dbReference>
<name>A0A6C2UI85_9BACT</name>
<gene>
    <name evidence="2" type="ORF">SCARR_01188</name>
</gene>
<feature type="domain" description="Helix-turn-helix" evidence="1">
    <location>
        <begin position="54"/>
        <end position="99"/>
    </location>
</feature>
<dbReference type="InterPro" id="IPR041657">
    <property type="entry name" value="HTH_17"/>
</dbReference>
<reference evidence="2 3" key="1">
    <citation type="submission" date="2019-04" db="EMBL/GenBank/DDBJ databases">
        <authorList>
            <person name="Van Vliet M D."/>
        </authorList>
    </citation>
    <scope>NUCLEOTIDE SEQUENCE [LARGE SCALE GENOMIC DNA]</scope>
    <source>
        <strain evidence="2 3">F21</strain>
    </source>
</reference>
<evidence type="ECO:0000313" key="3">
    <source>
        <dbReference type="Proteomes" id="UP000346198"/>
    </source>
</evidence>
<sequence>MKADAMDIQILDDPNLSAARTLLRAAGHDDEAIDRAFYALQEWERCAEVSLDNLLSAREVCDWLGISLSTLWRWEIPHIRVGGLRRFYRSDIEKFLNRRYVRAKK</sequence>
<keyword evidence="3" id="KW-1185">Reference proteome</keyword>
<organism evidence="2 3">
    <name type="scientific">Pontiella sulfatireligans</name>
    <dbReference type="NCBI Taxonomy" id="2750658"/>
    <lineage>
        <taxon>Bacteria</taxon>
        <taxon>Pseudomonadati</taxon>
        <taxon>Kiritimatiellota</taxon>
        <taxon>Kiritimatiellia</taxon>
        <taxon>Kiritimatiellales</taxon>
        <taxon>Pontiellaceae</taxon>
        <taxon>Pontiella</taxon>
    </lineage>
</organism>
<evidence type="ECO:0000313" key="2">
    <source>
        <dbReference type="EMBL" id="VGO19131.1"/>
    </source>
</evidence>
<dbReference type="Pfam" id="PF12728">
    <property type="entry name" value="HTH_17"/>
    <property type="match status" value="1"/>
</dbReference>
<dbReference type="Proteomes" id="UP000346198">
    <property type="component" value="Unassembled WGS sequence"/>
</dbReference>
<dbReference type="GO" id="GO:0003677">
    <property type="term" value="F:DNA binding"/>
    <property type="evidence" value="ECO:0007669"/>
    <property type="project" value="InterPro"/>
</dbReference>
<protein>
    <recommendedName>
        <fullName evidence="1">Helix-turn-helix domain-containing protein</fullName>
    </recommendedName>
</protein>
<evidence type="ECO:0000259" key="1">
    <source>
        <dbReference type="Pfam" id="PF12728"/>
    </source>
</evidence>
<accession>A0A6C2UI85</accession>
<proteinExistence type="predicted"/>
<dbReference type="SUPFAM" id="SSF46955">
    <property type="entry name" value="Putative DNA-binding domain"/>
    <property type="match status" value="1"/>
</dbReference>
<dbReference type="InterPro" id="IPR010093">
    <property type="entry name" value="SinI_DNA-bd"/>
</dbReference>